<reference evidence="2 3" key="1">
    <citation type="submission" date="2013-01" db="EMBL/GenBank/DDBJ databases">
        <authorList>
            <person name="Harkins D.M."/>
            <person name="Durkin A.S."/>
            <person name="Brinkac L.M."/>
            <person name="Haft D.H."/>
            <person name="Selengut J.D."/>
            <person name="Sanka R."/>
            <person name="DePew J."/>
            <person name="Purushe J."/>
            <person name="Peacock S.J."/>
            <person name="Thaipadungpanit J."/>
            <person name="Wuthiekanun V.W."/>
            <person name="Day N.P."/>
            <person name="Vinetz J.M."/>
            <person name="Sutton G.G."/>
            <person name="Nierman W.C."/>
            <person name="Fouts D.E."/>
        </authorList>
    </citation>
    <scope>NUCLEOTIDE SEQUENCE [LARGE SCALE GENOMIC DNA]</scope>
    <source>
        <strain evidence="2 3">L0374</strain>
    </source>
</reference>
<name>M6K6F5_LEPIR</name>
<evidence type="ECO:0000256" key="1">
    <source>
        <dbReference type="SAM" id="Phobius"/>
    </source>
</evidence>
<dbReference type="EMBL" id="AHMZ02000109">
    <property type="protein sequence ID" value="EMN29744.1"/>
    <property type="molecule type" value="Genomic_DNA"/>
</dbReference>
<accession>M6K6F5</accession>
<sequence length="229" mass="25721">MSNSVENLDQILNSISKFYGDAWLSLVTVLATIIGASVAIVGVIIPLIIAYLQRRQQSNQFAAMLMEKDKEIHDKIEDLKKSINSDNEKLQQMLKETLDSAYSEKEKYLLEKIENVKISSEGAIYHVQGIIYSFNERDIDSILSYISASKAYLKSDNEYNLATVCSNIKNMATPLKAADLQSRKGKQVTIELLNLIDDLKNKTKAGSIKKLGNDIEDAFFFIKNTNLVT</sequence>
<keyword evidence="1" id="KW-0472">Membrane</keyword>
<evidence type="ECO:0000313" key="3">
    <source>
        <dbReference type="Proteomes" id="UP000012137"/>
    </source>
</evidence>
<gene>
    <name evidence="2" type="ORF">LEP1GSC083_0580</name>
</gene>
<keyword evidence="1" id="KW-1133">Transmembrane helix</keyword>
<keyword evidence="1" id="KW-0812">Transmembrane</keyword>
<dbReference type="AlphaFoldDB" id="M6K6F5"/>
<feature type="transmembrane region" description="Helical" evidence="1">
    <location>
        <begin position="22"/>
        <end position="52"/>
    </location>
</feature>
<proteinExistence type="predicted"/>
<evidence type="ECO:0000313" key="2">
    <source>
        <dbReference type="EMBL" id="EMN29744.1"/>
    </source>
</evidence>
<organism evidence="2 3">
    <name type="scientific">Leptospira interrogans serovar Pyrogenes str. L0374</name>
    <dbReference type="NCBI Taxonomy" id="1049928"/>
    <lineage>
        <taxon>Bacteria</taxon>
        <taxon>Pseudomonadati</taxon>
        <taxon>Spirochaetota</taxon>
        <taxon>Spirochaetia</taxon>
        <taxon>Leptospirales</taxon>
        <taxon>Leptospiraceae</taxon>
        <taxon>Leptospira</taxon>
    </lineage>
</organism>
<comment type="caution">
    <text evidence="2">The sequence shown here is derived from an EMBL/GenBank/DDBJ whole genome shotgun (WGS) entry which is preliminary data.</text>
</comment>
<protein>
    <submittedName>
        <fullName evidence="2">Uncharacterized protein</fullName>
    </submittedName>
</protein>
<dbReference type="Proteomes" id="UP000012137">
    <property type="component" value="Unassembled WGS sequence"/>
</dbReference>